<dbReference type="Proteomes" id="UP000789860">
    <property type="component" value="Unassembled WGS sequence"/>
</dbReference>
<evidence type="ECO:0000313" key="1">
    <source>
        <dbReference type="EMBL" id="CAG8650939.1"/>
    </source>
</evidence>
<evidence type="ECO:0000313" key="2">
    <source>
        <dbReference type="Proteomes" id="UP000789860"/>
    </source>
</evidence>
<comment type="caution">
    <text evidence="1">The sequence shown here is derived from an EMBL/GenBank/DDBJ whole genome shotgun (WGS) entry which is preliminary data.</text>
</comment>
<accession>A0ACA9NDN6</accession>
<organism evidence="1 2">
    <name type="scientific">Scutellospora calospora</name>
    <dbReference type="NCBI Taxonomy" id="85575"/>
    <lineage>
        <taxon>Eukaryota</taxon>
        <taxon>Fungi</taxon>
        <taxon>Fungi incertae sedis</taxon>
        <taxon>Mucoromycota</taxon>
        <taxon>Glomeromycotina</taxon>
        <taxon>Glomeromycetes</taxon>
        <taxon>Diversisporales</taxon>
        <taxon>Gigasporaceae</taxon>
        <taxon>Scutellospora</taxon>
    </lineage>
</organism>
<feature type="non-terminal residue" evidence="1">
    <location>
        <position position="1"/>
    </location>
</feature>
<dbReference type="EMBL" id="CAJVPM010023757">
    <property type="protein sequence ID" value="CAG8650939.1"/>
    <property type="molecule type" value="Genomic_DNA"/>
</dbReference>
<name>A0ACA9NDN6_9GLOM</name>
<reference evidence="1" key="1">
    <citation type="submission" date="2021-06" db="EMBL/GenBank/DDBJ databases">
        <authorList>
            <person name="Kallberg Y."/>
            <person name="Tangrot J."/>
            <person name="Rosling A."/>
        </authorList>
    </citation>
    <scope>NUCLEOTIDE SEQUENCE</scope>
    <source>
        <strain evidence="1">AU212A</strain>
    </source>
</reference>
<proteinExistence type="predicted"/>
<keyword evidence="2" id="KW-1185">Reference proteome</keyword>
<protein>
    <submittedName>
        <fullName evidence="1">4159_t:CDS:1</fullName>
    </submittedName>
</protein>
<sequence>HNPPIVDFLFDVNKKFNEIKSSSSGEPIDIAIKQSEALENLLKYISNPDLKSPNQEEYRRLCFMEWRLPIEE</sequence>
<gene>
    <name evidence="1" type="ORF">SCALOS_LOCUS8662</name>
</gene>